<evidence type="ECO:0000313" key="4">
    <source>
        <dbReference type="EMBL" id="HJD28014.1"/>
    </source>
</evidence>
<feature type="DNA-binding region" description="H-T-H motif" evidence="2">
    <location>
        <begin position="33"/>
        <end position="52"/>
    </location>
</feature>
<proteinExistence type="predicted"/>
<dbReference type="Pfam" id="PF14278">
    <property type="entry name" value="TetR_C_8"/>
    <property type="match status" value="1"/>
</dbReference>
<name>A0A9D2QSM3_9FIRM</name>
<evidence type="ECO:0000256" key="2">
    <source>
        <dbReference type="PROSITE-ProRule" id="PRU00335"/>
    </source>
</evidence>
<reference evidence="4" key="1">
    <citation type="journal article" date="2021" name="PeerJ">
        <title>Extensive microbial diversity within the chicken gut microbiome revealed by metagenomics and culture.</title>
        <authorList>
            <person name="Gilroy R."/>
            <person name="Ravi A."/>
            <person name="Getino M."/>
            <person name="Pursley I."/>
            <person name="Horton D.L."/>
            <person name="Alikhan N.F."/>
            <person name="Baker D."/>
            <person name="Gharbi K."/>
            <person name="Hall N."/>
            <person name="Watson M."/>
            <person name="Adriaenssens E.M."/>
            <person name="Foster-Nyarko E."/>
            <person name="Jarju S."/>
            <person name="Secka A."/>
            <person name="Antonio M."/>
            <person name="Oren A."/>
            <person name="Chaudhuri R.R."/>
            <person name="La Ragione R."/>
            <person name="Hildebrand F."/>
            <person name="Pallen M.J."/>
        </authorList>
    </citation>
    <scope>NUCLEOTIDE SEQUENCE</scope>
    <source>
        <strain evidence="4">ChiBcec6-4105</strain>
    </source>
</reference>
<sequence length="208" mass="23975">MKEKTDRRIRKTKAQLRAGLAKLMQEKSIKEITVKELVEEVDINRSTFYLHYTDIFNMLSTIEEELLEEIRQTIQNHPVSPFNESSFPFIEDIFQILAENKDICSALLGPNGDIAFIHRIENLISTHSLNVLRRTFPDTIEDLKYSYSFCLSGCIGLVKTWLTSDTDETPQYMAQLTFRLIMNALRHMYPDNTPSQTPLSGSKSPLPE</sequence>
<dbReference type="PROSITE" id="PS50977">
    <property type="entry name" value="HTH_TETR_2"/>
    <property type="match status" value="1"/>
</dbReference>
<dbReference type="InterPro" id="IPR050624">
    <property type="entry name" value="HTH-type_Tx_Regulator"/>
</dbReference>
<evidence type="ECO:0000259" key="3">
    <source>
        <dbReference type="PROSITE" id="PS50977"/>
    </source>
</evidence>
<accession>A0A9D2QSM3</accession>
<dbReference type="InterPro" id="IPR009057">
    <property type="entry name" value="Homeodomain-like_sf"/>
</dbReference>
<evidence type="ECO:0000256" key="1">
    <source>
        <dbReference type="ARBA" id="ARBA00023125"/>
    </source>
</evidence>
<protein>
    <submittedName>
        <fullName evidence="4">TetR family transcriptional regulator C-terminal domain-containing protein</fullName>
    </submittedName>
</protein>
<gene>
    <name evidence="4" type="ORF">H9914_03330</name>
</gene>
<evidence type="ECO:0000313" key="5">
    <source>
        <dbReference type="Proteomes" id="UP000823892"/>
    </source>
</evidence>
<dbReference type="PANTHER" id="PTHR43479:SF7">
    <property type="entry name" value="TETR-FAMILY TRANSCRIPTIONAL REGULATOR"/>
    <property type="match status" value="1"/>
</dbReference>
<dbReference type="AlphaFoldDB" id="A0A9D2QSM3"/>
<dbReference type="Gene3D" id="1.10.357.10">
    <property type="entry name" value="Tetracycline Repressor, domain 2"/>
    <property type="match status" value="1"/>
</dbReference>
<comment type="caution">
    <text evidence="4">The sequence shown here is derived from an EMBL/GenBank/DDBJ whole genome shotgun (WGS) entry which is preliminary data.</text>
</comment>
<dbReference type="Proteomes" id="UP000823892">
    <property type="component" value="Unassembled WGS sequence"/>
</dbReference>
<dbReference type="SUPFAM" id="SSF46689">
    <property type="entry name" value="Homeodomain-like"/>
    <property type="match status" value="1"/>
</dbReference>
<dbReference type="GO" id="GO:0003677">
    <property type="term" value="F:DNA binding"/>
    <property type="evidence" value="ECO:0007669"/>
    <property type="project" value="UniProtKB-UniRule"/>
</dbReference>
<dbReference type="InterPro" id="IPR001647">
    <property type="entry name" value="HTH_TetR"/>
</dbReference>
<organism evidence="4 5">
    <name type="scientific">Candidatus Blautia avicola</name>
    <dbReference type="NCBI Taxonomy" id="2838483"/>
    <lineage>
        <taxon>Bacteria</taxon>
        <taxon>Bacillati</taxon>
        <taxon>Bacillota</taxon>
        <taxon>Clostridia</taxon>
        <taxon>Lachnospirales</taxon>
        <taxon>Lachnospiraceae</taxon>
        <taxon>Blautia</taxon>
    </lineage>
</organism>
<dbReference type="EMBL" id="DWUY01000074">
    <property type="protein sequence ID" value="HJD28014.1"/>
    <property type="molecule type" value="Genomic_DNA"/>
</dbReference>
<feature type="domain" description="HTH tetR-type" evidence="3">
    <location>
        <begin position="10"/>
        <end position="70"/>
    </location>
</feature>
<dbReference type="PANTHER" id="PTHR43479">
    <property type="entry name" value="ACREF/ENVCD OPERON REPRESSOR-RELATED"/>
    <property type="match status" value="1"/>
</dbReference>
<keyword evidence="1 2" id="KW-0238">DNA-binding</keyword>
<reference evidence="4" key="2">
    <citation type="submission" date="2021-04" db="EMBL/GenBank/DDBJ databases">
        <authorList>
            <person name="Gilroy R."/>
        </authorList>
    </citation>
    <scope>NUCLEOTIDE SEQUENCE</scope>
    <source>
        <strain evidence="4">ChiBcec6-4105</strain>
    </source>
</reference>
<dbReference type="InterPro" id="IPR039532">
    <property type="entry name" value="TetR_C_Firmicutes"/>
</dbReference>